<dbReference type="PANTHER" id="PTHR21621:SF0">
    <property type="entry name" value="BETA-CITRYLGLUTAMATE SYNTHASE B-RELATED"/>
    <property type="match status" value="1"/>
</dbReference>
<evidence type="ECO:0000259" key="2">
    <source>
        <dbReference type="PROSITE" id="PS50975"/>
    </source>
</evidence>
<accession>A0A8J6NYH3</accession>
<proteinExistence type="predicted"/>
<keyword evidence="3" id="KW-0436">Ligase</keyword>
<dbReference type="PROSITE" id="PS50975">
    <property type="entry name" value="ATP_GRASP"/>
    <property type="match status" value="1"/>
</dbReference>
<dbReference type="Gene3D" id="3.30.1490.20">
    <property type="entry name" value="ATP-grasp fold, A domain"/>
    <property type="match status" value="1"/>
</dbReference>
<dbReference type="GO" id="GO:0046872">
    <property type="term" value="F:metal ion binding"/>
    <property type="evidence" value="ECO:0007669"/>
    <property type="project" value="InterPro"/>
</dbReference>
<dbReference type="EMBL" id="JACNIG010000091">
    <property type="protein sequence ID" value="MBC8430871.1"/>
    <property type="molecule type" value="Genomic_DNA"/>
</dbReference>
<dbReference type="InterPro" id="IPR011758">
    <property type="entry name" value="RimK-rel_E_lig"/>
</dbReference>
<dbReference type="Proteomes" id="UP000605201">
    <property type="component" value="Unassembled WGS sequence"/>
</dbReference>
<dbReference type="NCBIfam" id="TIGR02291">
    <property type="entry name" value="rimK_rel_E_lig"/>
    <property type="match status" value="1"/>
</dbReference>
<feature type="domain" description="ATP-grasp" evidence="2">
    <location>
        <begin position="43"/>
        <end position="298"/>
    </location>
</feature>
<dbReference type="GO" id="GO:0005737">
    <property type="term" value="C:cytoplasm"/>
    <property type="evidence" value="ECO:0007669"/>
    <property type="project" value="TreeGrafter"/>
</dbReference>
<dbReference type="SUPFAM" id="SSF56059">
    <property type="entry name" value="Glutathione synthetase ATP-binding domain-like"/>
    <property type="match status" value="1"/>
</dbReference>
<evidence type="ECO:0000313" key="3">
    <source>
        <dbReference type="EMBL" id="MBC8430871.1"/>
    </source>
</evidence>
<name>A0A8J6NYH3_9BACT</name>
<dbReference type="GO" id="GO:0018169">
    <property type="term" value="F:ribosomal S6-glutamic acid ligase activity"/>
    <property type="evidence" value="ECO:0007669"/>
    <property type="project" value="TreeGrafter"/>
</dbReference>
<keyword evidence="1" id="KW-0547">Nucleotide-binding</keyword>
<protein>
    <submittedName>
        <fullName evidence="3">Alpha-L-glutamate ligase-like protein</fullName>
    </submittedName>
</protein>
<sequence length="315" mass="35084">MFKLKEKLSEIGVLGINRRNADYTLRYNLRRLYPLVDDKLRTKKIALKAGIAVPELYAVIETESQVRPFHDLIHSKSDFVIKPARGMGGKGILVITGRSKDKYRKVDGMLLTREEIDYHLYNIISGMYSLGGQPDKALIEYRVQFDPIFETISYQGVPDIRVIVFLRVPVMSMVRLPTRMSGGKANLHQGAIGAGIDMASGTTLTAVWHNDIVLEHPDTGNPVTGVKIPNWNKLLTIAAQCSELTGLGYIGADLVLDKNKGPLILELNARPGLNIQIANNSGLLSRLKMVEQNHKGLVQIEDRVAFSKEHFGKQN</sequence>
<dbReference type="GO" id="GO:0009432">
    <property type="term" value="P:SOS response"/>
    <property type="evidence" value="ECO:0007669"/>
    <property type="project" value="TreeGrafter"/>
</dbReference>
<reference evidence="3 4" key="1">
    <citation type="submission" date="2020-08" db="EMBL/GenBank/DDBJ databases">
        <title>Bridging the membrane lipid divide: bacteria of the FCB group superphylum have the potential to synthesize archaeal ether lipids.</title>
        <authorList>
            <person name="Villanueva L."/>
            <person name="Von Meijenfeldt F.A.B."/>
            <person name="Westbye A.B."/>
            <person name="Yadav S."/>
            <person name="Hopmans E.C."/>
            <person name="Dutilh B.E."/>
            <person name="Sinninghe Damste J.S."/>
        </authorList>
    </citation>
    <scope>NUCLEOTIDE SEQUENCE [LARGE SCALE GENOMIC DNA]</scope>
    <source>
        <strain evidence="3">NIOZ-UU17</strain>
    </source>
</reference>
<comment type="caution">
    <text evidence="3">The sequence shown here is derived from an EMBL/GenBank/DDBJ whole genome shotgun (WGS) entry which is preliminary data.</text>
</comment>
<evidence type="ECO:0000313" key="4">
    <source>
        <dbReference type="Proteomes" id="UP000605201"/>
    </source>
</evidence>
<dbReference type="PANTHER" id="PTHR21621">
    <property type="entry name" value="RIBOSOMAL PROTEIN S6 MODIFICATION PROTEIN"/>
    <property type="match status" value="1"/>
</dbReference>
<organism evidence="3 4">
    <name type="scientific">Candidatus Desulfatibia vada</name>
    <dbReference type="NCBI Taxonomy" id="2841696"/>
    <lineage>
        <taxon>Bacteria</taxon>
        <taxon>Pseudomonadati</taxon>
        <taxon>Thermodesulfobacteriota</taxon>
        <taxon>Desulfobacteria</taxon>
        <taxon>Desulfobacterales</taxon>
        <taxon>Desulfobacterales incertae sedis</taxon>
        <taxon>Candidatus Desulfatibia</taxon>
    </lineage>
</organism>
<keyword evidence="1" id="KW-0067">ATP-binding</keyword>
<dbReference type="GO" id="GO:0005524">
    <property type="term" value="F:ATP binding"/>
    <property type="evidence" value="ECO:0007669"/>
    <property type="project" value="UniProtKB-UniRule"/>
</dbReference>
<dbReference type="AlphaFoldDB" id="A0A8J6NYH3"/>
<dbReference type="Pfam" id="PF14397">
    <property type="entry name" value="ATPgrasp_ST"/>
    <property type="match status" value="1"/>
</dbReference>
<dbReference type="InterPro" id="IPR039523">
    <property type="entry name" value="RimK-rel_E_lig_ATP-grasp"/>
</dbReference>
<gene>
    <name evidence="3" type="ORF">H8D96_03025</name>
</gene>
<dbReference type="Gene3D" id="3.30.470.20">
    <property type="entry name" value="ATP-grasp fold, B domain"/>
    <property type="match status" value="1"/>
</dbReference>
<dbReference type="InterPro" id="IPR011761">
    <property type="entry name" value="ATP-grasp"/>
</dbReference>
<evidence type="ECO:0000256" key="1">
    <source>
        <dbReference type="PROSITE-ProRule" id="PRU00409"/>
    </source>
</evidence>
<dbReference type="InterPro" id="IPR013815">
    <property type="entry name" value="ATP_grasp_subdomain_1"/>
</dbReference>